<dbReference type="Pfam" id="PF16318">
    <property type="entry name" value="DUF4957"/>
    <property type="match status" value="1"/>
</dbReference>
<name>A0A3D8YCK5_9BACT</name>
<accession>A0A3D8YCK5</accession>
<dbReference type="AlphaFoldDB" id="A0A3D8YCK5"/>
<dbReference type="SUPFAM" id="SSF51126">
    <property type="entry name" value="Pectin lyase-like"/>
    <property type="match status" value="1"/>
</dbReference>
<organism evidence="2 3">
    <name type="scientific">Dyadobacter luteus</name>
    <dbReference type="NCBI Taxonomy" id="2259619"/>
    <lineage>
        <taxon>Bacteria</taxon>
        <taxon>Pseudomonadati</taxon>
        <taxon>Bacteroidota</taxon>
        <taxon>Cytophagia</taxon>
        <taxon>Cytophagales</taxon>
        <taxon>Spirosomataceae</taxon>
        <taxon>Dyadobacter</taxon>
    </lineage>
</organism>
<dbReference type="InterPro" id="IPR012334">
    <property type="entry name" value="Pectin_lyas_fold"/>
</dbReference>
<gene>
    <name evidence="2" type="ORF">DSL64_11275</name>
</gene>
<evidence type="ECO:0000313" key="2">
    <source>
        <dbReference type="EMBL" id="REA61546.1"/>
    </source>
</evidence>
<dbReference type="InterPro" id="IPR011050">
    <property type="entry name" value="Pectin_lyase_fold/virulence"/>
</dbReference>
<dbReference type="InterPro" id="IPR032530">
    <property type="entry name" value="DUF4957"/>
</dbReference>
<dbReference type="EMBL" id="QNUL01000007">
    <property type="protein sequence ID" value="REA61546.1"/>
    <property type="molecule type" value="Genomic_DNA"/>
</dbReference>
<dbReference type="Gene3D" id="2.160.20.10">
    <property type="entry name" value="Single-stranded right-handed beta-helix, Pectin lyase-like"/>
    <property type="match status" value="1"/>
</dbReference>
<dbReference type="Proteomes" id="UP000256373">
    <property type="component" value="Unassembled WGS sequence"/>
</dbReference>
<keyword evidence="3" id="KW-1185">Reference proteome</keyword>
<comment type="caution">
    <text evidence="2">The sequence shown here is derived from an EMBL/GenBank/DDBJ whole genome shotgun (WGS) entry which is preliminary data.</text>
</comment>
<sequence>MKNIQLMKNMLLGLGLMFSIVACKEELPDPVTRLFMPVLNKDLTAERNTIIVNMGNIKAANSYTIEVSRDTFRTVDYTLKVDTNYVVLDEATLNGDPLFWNMLYQVRAKAHAADSQYDSKVSNLGSVSTERFPSIQVTPTRNDVIDKALKVKWQPGGSTPVSKIKLFAGTDLKLLKPLKEVAVTAAQQQAGTAIVDGLTPLTSYQAAIYSGEELRGWQVYTTLKAGIDLTAPGVINLTKSEDPTALATALAAAPSGSVIVLKKGVSYNTPTVALDKSITIASAQGFEEKPATLINCNWNIANGVTLDLVKFQGVQIIGSGIASAYVFNPSPSALTTVKELVFDDCTISELRGILRIRTQAFINKYTISNSLVYNIGGYGLLTTDTDGEGMAAVDEILFENSTFSKVNAFLTSRQNSKKVTIESCTFSEFLISGGTLFNWRGTAGQRSNVKEGISVKNSVFGHAWDEASTQSYAIRGLAGLEATTLSFINSFATSDFAFVAGGELPGFPVGTYAKKATDLWVSPYTGLNFNFKDVAFSGRRTVGDPRWRVK</sequence>
<dbReference type="RefSeq" id="WP_115830985.1">
    <property type="nucleotide sequence ID" value="NZ_QNUL01000007.1"/>
</dbReference>
<evidence type="ECO:0000313" key="3">
    <source>
        <dbReference type="Proteomes" id="UP000256373"/>
    </source>
</evidence>
<evidence type="ECO:0000259" key="1">
    <source>
        <dbReference type="Pfam" id="PF16318"/>
    </source>
</evidence>
<proteinExistence type="predicted"/>
<dbReference type="OrthoDB" id="691503at2"/>
<reference evidence="2 3" key="1">
    <citation type="submission" date="2018-07" db="EMBL/GenBank/DDBJ databases">
        <title>Dyadobacter roseus sp. nov., isolated from rose rhizosphere soil.</title>
        <authorList>
            <person name="Chen L."/>
        </authorList>
    </citation>
    <scope>NUCLEOTIDE SEQUENCE [LARGE SCALE GENOMIC DNA]</scope>
    <source>
        <strain evidence="2 3">RS19</strain>
    </source>
</reference>
<protein>
    <submittedName>
        <fullName evidence="2">DUF5123 domain-containing protein</fullName>
    </submittedName>
</protein>
<dbReference type="PROSITE" id="PS51257">
    <property type="entry name" value="PROKAR_LIPOPROTEIN"/>
    <property type="match status" value="1"/>
</dbReference>
<feature type="domain" description="DUF4957" evidence="1">
    <location>
        <begin position="271"/>
        <end position="403"/>
    </location>
</feature>